<evidence type="ECO:0000256" key="6">
    <source>
        <dbReference type="ARBA" id="ARBA00022771"/>
    </source>
</evidence>
<gene>
    <name evidence="15" type="ORF">AB205_0027620</name>
</gene>
<feature type="region of interest" description="Disordered" evidence="13">
    <location>
        <begin position="32"/>
        <end position="53"/>
    </location>
</feature>
<evidence type="ECO:0000256" key="9">
    <source>
        <dbReference type="ARBA" id="ARBA00023125"/>
    </source>
</evidence>
<dbReference type="EMBL" id="KV923200">
    <property type="protein sequence ID" value="PIO40662.1"/>
    <property type="molecule type" value="Genomic_DNA"/>
</dbReference>
<evidence type="ECO:0000256" key="4">
    <source>
        <dbReference type="ARBA" id="ARBA00022723"/>
    </source>
</evidence>
<dbReference type="SUPFAM" id="SSF57667">
    <property type="entry name" value="beta-beta-alpha zinc fingers"/>
    <property type="match status" value="2"/>
</dbReference>
<dbReference type="PROSITE" id="PS50157">
    <property type="entry name" value="ZINC_FINGER_C2H2_2"/>
    <property type="match status" value="2"/>
</dbReference>
<evidence type="ECO:0000259" key="14">
    <source>
        <dbReference type="PROSITE" id="PS50157"/>
    </source>
</evidence>
<dbReference type="GO" id="GO:0000978">
    <property type="term" value="F:RNA polymerase II cis-regulatory region sequence-specific DNA binding"/>
    <property type="evidence" value="ECO:0007669"/>
    <property type="project" value="TreeGrafter"/>
</dbReference>
<keyword evidence="16" id="KW-1185">Reference proteome</keyword>
<dbReference type="InterPro" id="IPR050589">
    <property type="entry name" value="Ikaros_C2H2-ZF"/>
</dbReference>
<comment type="subcellular location">
    <subcellularLocation>
        <location evidence="2">Nucleus</location>
    </subcellularLocation>
</comment>
<dbReference type="Gene3D" id="3.30.160.60">
    <property type="entry name" value="Classic Zinc Finger"/>
    <property type="match status" value="2"/>
</dbReference>
<keyword evidence="9" id="KW-0238">DNA-binding</keyword>
<dbReference type="PROSITE" id="PS00028">
    <property type="entry name" value="ZINC_FINGER_C2H2_1"/>
    <property type="match status" value="2"/>
</dbReference>
<evidence type="ECO:0000256" key="12">
    <source>
        <dbReference type="PROSITE-ProRule" id="PRU00042"/>
    </source>
</evidence>
<keyword evidence="4" id="KW-0479">Metal-binding</keyword>
<dbReference type="GO" id="GO:0008270">
    <property type="term" value="F:zinc ion binding"/>
    <property type="evidence" value="ECO:0007669"/>
    <property type="project" value="UniProtKB-KW"/>
</dbReference>
<evidence type="ECO:0000256" key="1">
    <source>
        <dbReference type="ARBA" id="ARBA00003767"/>
    </source>
</evidence>
<keyword evidence="8" id="KW-0805">Transcription regulation</keyword>
<evidence type="ECO:0000256" key="5">
    <source>
        <dbReference type="ARBA" id="ARBA00022737"/>
    </source>
</evidence>
<dbReference type="FunFam" id="3.30.160.60:FF:001155">
    <property type="entry name" value="Zinc finger 30C"/>
    <property type="match status" value="1"/>
</dbReference>
<comment type="function">
    <text evidence="1">May be involved in transcriptional regulation.</text>
</comment>
<name>A0A2G9SKS3_AQUCT</name>
<evidence type="ECO:0000256" key="7">
    <source>
        <dbReference type="ARBA" id="ARBA00022833"/>
    </source>
</evidence>
<feature type="domain" description="C2H2-type" evidence="14">
    <location>
        <begin position="135"/>
        <end position="162"/>
    </location>
</feature>
<keyword evidence="6 12" id="KW-0863">Zinc-finger</keyword>
<comment type="similarity">
    <text evidence="3">Belongs to the krueppel C2H2-type zinc-finger protein family.</text>
</comment>
<evidence type="ECO:0000256" key="13">
    <source>
        <dbReference type="SAM" id="MobiDB-lite"/>
    </source>
</evidence>
<dbReference type="GO" id="GO:0003700">
    <property type="term" value="F:DNA-binding transcription factor activity"/>
    <property type="evidence" value="ECO:0007669"/>
    <property type="project" value="TreeGrafter"/>
</dbReference>
<evidence type="ECO:0000256" key="2">
    <source>
        <dbReference type="ARBA" id="ARBA00004123"/>
    </source>
</evidence>
<keyword evidence="10" id="KW-0804">Transcription</keyword>
<dbReference type="GO" id="GO:0005634">
    <property type="term" value="C:nucleus"/>
    <property type="evidence" value="ECO:0007669"/>
    <property type="project" value="UniProtKB-SubCell"/>
</dbReference>
<feature type="domain" description="C2H2-type" evidence="14">
    <location>
        <begin position="163"/>
        <end position="190"/>
    </location>
</feature>
<dbReference type="OrthoDB" id="6910977at2759"/>
<dbReference type="InterPro" id="IPR036236">
    <property type="entry name" value="Znf_C2H2_sf"/>
</dbReference>
<dbReference type="InterPro" id="IPR013087">
    <property type="entry name" value="Znf_C2H2_type"/>
</dbReference>
<evidence type="ECO:0000256" key="10">
    <source>
        <dbReference type="ARBA" id="ARBA00023163"/>
    </source>
</evidence>
<keyword evidence="5" id="KW-0677">Repeat</keyword>
<evidence type="ECO:0000256" key="8">
    <source>
        <dbReference type="ARBA" id="ARBA00023015"/>
    </source>
</evidence>
<dbReference type="FunFam" id="3.30.160.60:FF:000047">
    <property type="entry name" value="zinc finger protein OZF"/>
    <property type="match status" value="1"/>
</dbReference>
<protein>
    <recommendedName>
        <fullName evidence="14">C2H2-type domain-containing protein</fullName>
    </recommendedName>
</protein>
<dbReference type="AlphaFoldDB" id="A0A2G9SKS3"/>
<organism evidence="15 16">
    <name type="scientific">Aquarana catesbeiana</name>
    <name type="common">American bullfrog</name>
    <name type="synonym">Rana catesbeiana</name>
    <dbReference type="NCBI Taxonomy" id="8400"/>
    <lineage>
        <taxon>Eukaryota</taxon>
        <taxon>Metazoa</taxon>
        <taxon>Chordata</taxon>
        <taxon>Craniata</taxon>
        <taxon>Vertebrata</taxon>
        <taxon>Euteleostomi</taxon>
        <taxon>Amphibia</taxon>
        <taxon>Batrachia</taxon>
        <taxon>Anura</taxon>
        <taxon>Neobatrachia</taxon>
        <taxon>Ranoidea</taxon>
        <taxon>Ranidae</taxon>
        <taxon>Aquarana</taxon>
    </lineage>
</organism>
<keyword evidence="7" id="KW-0862">Zinc</keyword>
<dbReference type="SMART" id="SM00355">
    <property type="entry name" value="ZnF_C2H2"/>
    <property type="match status" value="2"/>
</dbReference>
<accession>A0A2G9SKS3</accession>
<dbReference type="Pfam" id="PF00096">
    <property type="entry name" value="zf-C2H2"/>
    <property type="match status" value="2"/>
</dbReference>
<evidence type="ECO:0000313" key="15">
    <source>
        <dbReference type="EMBL" id="PIO40662.1"/>
    </source>
</evidence>
<proteinExistence type="inferred from homology"/>
<evidence type="ECO:0000256" key="3">
    <source>
        <dbReference type="ARBA" id="ARBA00006991"/>
    </source>
</evidence>
<evidence type="ECO:0000256" key="11">
    <source>
        <dbReference type="ARBA" id="ARBA00023242"/>
    </source>
</evidence>
<dbReference type="PANTHER" id="PTHR24404">
    <property type="entry name" value="ZINC FINGER PROTEIN"/>
    <property type="match status" value="1"/>
</dbReference>
<feature type="non-terminal residue" evidence="15">
    <location>
        <position position="1"/>
    </location>
</feature>
<reference evidence="16" key="1">
    <citation type="journal article" date="2017" name="Nat. Commun.">
        <title>The North American bullfrog draft genome provides insight into hormonal regulation of long noncoding RNA.</title>
        <authorList>
            <person name="Hammond S.A."/>
            <person name="Warren R.L."/>
            <person name="Vandervalk B.P."/>
            <person name="Kucuk E."/>
            <person name="Khan H."/>
            <person name="Gibb E.A."/>
            <person name="Pandoh P."/>
            <person name="Kirk H."/>
            <person name="Zhao Y."/>
            <person name="Jones M."/>
            <person name="Mungall A.J."/>
            <person name="Coope R."/>
            <person name="Pleasance S."/>
            <person name="Moore R.A."/>
            <person name="Holt R.A."/>
            <person name="Round J.M."/>
            <person name="Ohora S."/>
            <person name="Walle B.V."/>
            <person name="Veldhoen N."/>
            <person name="Helbing C.C."/>
            <person name="Birol I."/>
        </authorList>
    </citation>
    <scope>NUCLEOTIDE SEQUENCE [LARGE SCALE GENOMIC DNA]</scope>
</reference>
<evidence type="ECO:0000313" key="16">
    <source>
        <dbReference type="Proteomes" id="UP000228934"/>
    </source>
</evidence>
<keyword evidence="11" id="KW-0539">Nucleus</keyword>
<dbReference type="Proteomes" id="UP000228934">
    <property type="component" value="Unassembled WGS sequence"/>
</dbReference>
<dbReference type="GO" id="GO:0006357">
    <property type="term" value="P:regulation of transcription by RNA polymerase II"/>
    <property type="evidence" value="ECO:0007669"/>
    <property type="project" value="TreeGrafter"/>
</dbReference>
<sequence>YVQSGNLEDYNIVVKEEFQEDDGEYGVIKELSEGHKNLTMKPPNNRKPPERRPCPLYSWDSTQEGHSYHNQVEDLMDIKVKLEAEEEMYGRDDQQSMEEDGIIRIVIEEDTPTEISTGKSYLSQYQSSHTEEKPYCCSECGKCFSKKEGLQRHQKLHTNEKPFSCSECGKSFQRKSQHIRHQIYHSGKKPYSCEYCGHPAKFSL</sequence>
<dbReference type="PANTHER" id="PTHR24404:SF41">
    <property type="entry name" value="ZINC FINGER PROTEIN 613"/>
    <property type="match status" value="1"/>
</dbReference>